<dbReference type="CDD" id="cd16442">
    <property type="entry name" value="BPL"/>
    <property type="match status" value="1"/>
</dbReference>
<dbReference type="NCBIfam" id="TIGR00121">
    <property type="entry name" value="birA_ligase"/>
    <property type="match status" value="1"/>
</dbReference>
<proteinExistence type="inferred from homology"/>
<evidence type="ECO:0000313" key="5">
    <source>
        <dbReference type="Proteomes" id="UP001497392"/>
    </source>
</evidence>
<feature type="domain" description="BPL/LPL catalytic" evidence="3">
    <location>
        <begin position="1"/>
        <end position="151"/>
    </location>
</feature>
<evidence type="ECO:0000256" key="1">
    <source>
        <dbReference type="ARBA" id="ARBA00009934"/>
    </source>
</evidence>
<evidence type="ECO:0000313" key="4">
    <source>
        <dbReference type="EMBL" id="CAL5219636.1"/>
    </source>
</evidence>
<dbReference type="EMBL" id="CAXHTA020000002">
    <property type="protein sequence ID" value="CAL5219636.1"/>
    <property type="molecule type" value="Genomic_DNA"/>
</dbReference>
<reference evidence="4 5" key="1">
    <citation type="submission" date="2024-06" db="EMBL/GenBank/DDBJ databases">
        <authorList>
            <person name="Kraege A."/>
            <person name="Thomma B."/>
        </authorList>
    </citation>
    <scope>NUCLEOTIDE SEQUENCE [LARGE SCALE GENOMIC DNA]</scope>
</reference>
<keyword evidence="5" id="KW-1185">Reference proteome</keyword>
<dbReference type="Proteomes" id="UP001497392">
    <property type="component" value="Unassembled WGS sequence"/>
</dbReference>
<organism evidence="4 5">
    <name type="scientific">Coccomyxa viridis</name>
    <dbReference type="NCBI Taxonomy" id="1274662"/>
    <lineage>
        <taxon>Eukaryota</taxon>
        <taxon>Viridiplantae</taxon>
        <taxon>Chlorophyta</taxon>
        <taxon>core chlorophytes</taxon>
        <taxon>Trebouxiophyceae</taxon>
        <taxon>Trebouxiophyceae incertae sedis</taxon>
        <taxon>Coccomyxaceae</taxon>
        <taxon>Coccomyxa</taxon>
    </lineage>
</organism>
<protein>
    <submittedName>
        <fullName evidence="4">G1511 protein</fullName>
    </submittedName>
</protein>
<dbReference type="InterPro" id="IPR004408">
    <property type="entry name" value="Biotin_CoA_COase_ligase"/>
</dbReference>
<name>A0ABP1FL38_9CHLO</name>
<dbReference type="InterPro" id="IPR045864">
    <property type="entry name" value="aa-tRNA-synth_II/BPL/LPL"/>
</dbReference>
<dbReference type="PANTHER" id="PTHR12835">
    <property type="entry name" value="BIOTIN PROTEIN LIGASE"/>
    <property type="match status" value="1"/>
</dbReference>
<dbReference type="InterPro" id="IPR004143">
    <property type="entry name" value="BPL_LPL_catalytic"/>
</dbReference>
<comment type="caution">
    <text evidence="4">The sequence shown here is derived from an EMBL/GenBank/DDBJ whole genome shotgun (WGS) entry which is preliminary data.</text>
</comment>
<dbReference type="Pfam" id="PF03099">
    <property type="entry name" value="BPL_LplA_LipB"/>
    <property type="match status" value="1"/>
</dbReference>
<evidence type="ECO:0000256" key="2">
    <source>
        <dbReference type="ARBA" id="ARBA00022598"/>
    </source>
</evidence>
<dbReference type="Gene3D" id="3.30.930.10">
    <property type="entry name" value="Bira Bifunctional Protein, Domain 2"/>
    <property type="match status" value="1"/>
</dbReference>
<gene>
    <name evidence="4" type="primary">g1511</name>
    <name evidence="4" type="ORF">VP750_LOCUS1295</name>
</gene>
<dbReference type="SUPFAM" id="SSF55681">
    <property type="entry name" value="Class II aaRS and biotin synthetases"/>
    <property type="match status" value="1"/>
</dbReference>
<comment type="similarity">
    <text evidence="1">Belongs to the biotin--protein ligase family.</text>
</comment>
<keyword evidence="2" id="KW-0436">Ligase</keyword>
<dbReference type="PANTHER" id="PTHR12835:SF5">
    <property type="entry name" value="BIOTIN--PROTEIN LIGASE"/>
    <property type="match status" value="1"/>
</dbReference>
<accession>A0ABP1FL38</accession>
<evidence type="ECO:0000259" key="3">
    <source>
        <dbReference type="PROSITE" id="PS51733"/>
    </source>
</evidence>
<sequence>MGKGRGHNTWESPAGCLMFSVLTHLKLQGVRLPFVQYVASLAIVRAVQELARERLQGQEVNVRIKWPNDVYGNRLKIGGILCQSAYRDQAFHVVIGTGINLSNRQPTTCIDELIEEQHKKLSLPGTPATVPPEALLAGILNNLESMLEVLVQDGFAPLESAYLQAWLHSGQQVVLEEGQDCQSRQVPLTVQGLTPSGYLKAVDQAGQLFELHPDGNSLDFFKGLVRKKMPS</sequence>
<dbReference type="PROSITE" id="PS51733">
    <property type="entry name" value="BPL_LPL_CATALYTIC"/>
    <property type="match status" value="1"/>
</dbReference>